<sequence>MGRLCQKVDFVNIVNTHLTLREVWRIKAFATLCLILPPWSNPPMMVKVMCYLLSFLQSIMVSLFCSNMGLRELGSASTEQSSNDGQGDVLFAELFTIYHDIALLLQHGPSGAWFCLHEAKSR</sequence>
<dbReference type="EnsemblPlants" id="AES81529">
    <property type="protein sequence ID" value="AES81529"/>
    <property type="gene ID" value="MTR_7g093780"/>
</dbReference>
<reference evidence="1 3" key="1">
    <citation type="journal article" date="2011" name="Nature">
        <title>The Medicago genome provides insight into the evolution of rhizobial symbioses.</title>
        <authorList>
            <person name="Young N.D."/>
            <person name="Debelle F."/>
            <person name="Oldroyd G.E."/>
            <person name="Geurts R."/>
            <person name="Cannon S.B."/>
            <person name="Udvardi M.K."/>
            <person name="Benedito V.A."/>
            <person name="Mayer K.F."/>
            <person name="Gouzy J."/>
            <person name="Schoof H."/>
            <person name="Van de Peer Y."/>
            <person name="Proost S."/>
            <person name="Cook D.R."/>
            <person name="Meyers B.C."/>
            <person name="Spannagl M."/>
            <person name="Cheung F."/>
            <person name="De Mita S."/>
            <person name="Krishnakumar V."/>
            <person name="Gundlach H."/>
            <person name="Zhou S."/>
            <person name="Mudge J."/>
            <person name="Bharti A.K."/>
            <person name="Murray J.D."/>
            <person name="Naoumkina M.A."/>
            <person name="Rosen B."/>
            <person name="Silverstein K.A."/>
            <person name="Tang H."/>
            <person name="Rombauts S."/>
            <person name="Zhao P.X."/>
            <person name="Zhou P."/>
            <person name="Barbe V."/>
            <person name="Bardou P."/>
            <person name="Bechner M."/>
            <person name="Bellec A."/>
            <person name="Berger A."/>
            <person name="Berges H."/>
            <person name="Bidwell S."/>
            <person name="Bisseling T."/>
            <person name="Choisne N."/>
            <person name="Couloux A."/>
            <person name="Denny R."/>
            <person name="Deshpande S."/>
            <person name="Dai X."/>
            <person name="Doyle J.J."/>
            <person name="Dudez A.M."/>
            <person name="Farmer A.D."/>
            <person name="Fouteau S."/>
            <person name="Franken C."/>
            <person name="Gibelin C."/>
            <person name="Gish J."/>
            <person name="Goldstein S."/>
            <person name="Gonzalez A.J."/>
            <person name="Green P.J."/>
            <person name="Hallab A."/>
            <person name="Hartog M."/>
            <person name="Hua A."/>
            <person name="Humphray S.J."/>
            <person name="Jeong D.H."/>
            <person name="Jing Y."/>
            <person name="Jocker A."/>
            <person name="Kenton S.M."/>
            <person name="Kim D.J."/>
            <person name="Klee K."/>
            <person name="Lai H."/>
            <person name="Lang C."/>
            <person name="Lin S."/>
            <person name="Macmil S.L."/>
            <person name="Magdelenat G."/>
            <person name="Matthews L."/>
            <person name="McCorrison J."/>
            <person name="Monaghan E.L."/>
            <person name="Mun J.H."/>
            <person name="Najar F.Z."/>
            <person name="Nicholson C."/>
            <person name="Noirot C."/>
            <person name="O'Bleness M."/>
            <person name="Paule C.R."/>
            <person name="Poulain J."/>
            <person name="Prion F."/>
            <person name="Qin B."/>
            <person name="Qu C."/>
            <person name="Retzel E.F."/>
            <person name="Riddle C."/>
            <person name="Sallet E."/>
            <person name="Samain S."/>
            <person name="Samson N."/>
            <person name="Sanders I."/>
            <person name="Saurat O."/>
            <person name="Scarpelli C."/>
            <person name="Schiex T."/>
            <person name="Segurens B."/>
            <person name="Severin A.J."/>
            <person name="Sherrier D.J."/>
            <person name="Shi R."/>
            <person name="Sims S."/>
            <person name="Singer S.R."/>
            <person name="Sinharoy S."/>
            <person name="Sterck L."/>
            <person name="Viollet A."/>
            <person name="Wang B.B."/>
            <person name="Wang K."/>
            <person name="Wang M."/>
            <person name="Wang X."/>
            <person name="Warfsmann J."/>
            <person name="Weissenbach J."/>
            <person name="White D.D."/>
            <person name="White J.D."/>
            <person name="Wiley G.B."/>
            <person name="Wincker P."/>
            <person name="Xing Y."/>
            <person name="Yang L."/>
            <person name="Yao Z."/>
            <person name="Ying F."/>
            <person name="Zhai J."/>
            <person name="Zhou L."/>
            <person name="Zuber A."/>
            <person name="Denarie J."/>
            <person name="Dixon R.A."/>
            <person name="May G.D."/>
            <person name="Schwartz D.C."/>
            <person name="Rogers J."/>
            <person name="Quetier F."/>
            <person name="Town C.D."/>
            <person name="Roe B.A."/>
        </authorList>
    </citation>
    <scope>NUCLEOTIDE SEQUENCE [LARGE SCALE GENOMIC DNA]</scope>
    <source>
        <strain evidence="1">A17</strain>
        <strain evidence="2 3">cv. Jemalong A17</strain>
    </source>
</reference>
<gene>
    <name evidence="1" type="ordered locus">MTR_7g093780</name>
</gene>
<name>G7KWB9_MEDTR</name>
<evidence type="ECO:0000313" key="2">
    <source>
        <dbReference type="EnsemblPlants" id="AES81529"/>
    </source>
</evidence>
<proteinExistence type="predicted"/>
<protein>
    <submittedName>
        <fullName evidence="1 2">Uncharacterized protein</fullName>
    </submittedName>
</protein>
<evidence type="ECO:0000313" key="1">
    <source>
        <dbReference type="EMBL" id="AES81529.2"/>
    </source>
</evidence>
<organism evidence="1 3">
    <name type="scientific">Medicago truncatula</name>
    <name type="common">Barrel medic</name>
    <name type="synonym">Medicago tribuloides</name>
    <dbReference type="NCBI Taxonomy" id="3880"/>
    <lineage>
        <taxon>Eukaryota</taxon>
        <taxon>Viridiplantae</taxon>
        <taxon>Streptophyta</taxon>
        <taxon>Embryophyta</taxon>
        <taxon>Tracheophyta</taxon>
        <taxon>Spermatophyta</taxon>
        <taxon>Magnoliopsida</taxon>
        <taxon>eudicotyledons</taxon>
        <taxon>Gunneridae</taxon>
        <taxon>Pentapetalae</taxon>
        <taxon>rosids</taxon>
        <taxon>fabids</taxon>
        <taxon>Fabales</taxon>
        <taxon>Fabaceae</taxon>
        <taxon>Papilionoideae</taxon>
        <taxon>50 kb inversion clade</taxon>
        <taxon>NPAAA clade</taxon>
        <taxon>Hologalegina</taxon>
        <taxon>IRL clade</taxon>
        <taxon>Trifolieae</taxon>
        <taxon>Medicago</taxon>
    </lineage>
</organism>
<reference evidence="2" key="3">
    <citation type="submission" date="2015-04" db="UniProtKB">
        <authorList>
            <consortium name="EnsemblPlants"/>
        </authorList>
    </citation>
    <scope>IDENTIFICATION</scope>
    <source>
        <strain evidence="2">cv. Jemalong A17</strain>
    </source>
</reference>
<dbReference type="Proteomes" id="UP000002051">
    <property type="component" value="Unassembled WGS sequence"/>
</dbReference>
<accession>G7KWB9</accession>
<keyword evidence="3" id="KW-1185">Reference proteome</keyword>
<evidence type="ECO:0000313" key="3">
    <source>
        <dbReference type="Proteomes" id="UP000002051"/>
    </source>
</evidence>
<dbReference type="EMBL" id="CM001223">
    <property type="protein sequence ID" value="AES81529.2"/>
    <property type="molecule type" value="Genomic_DNA"/>
</dbReference>
<accession>A0A0C3WD28</accession>
<dbReference type="AlphaFoldDB" id="G7KWB9"/>
<reference evidence="1 3" key="2">
    <citation type="journal article" date="2014" name="BMC Genomics">
        <title>An improved genome release (version Mt4.0) for the model legume Medicago truncatula.</title>
        <authorList>
            <person name="Tang H."/>
            <person name="Krishnakumar V."/>
            <person name="Bidwell S."/>
            <person name="Rosen B."/>
            <person name="Chan A."/>
            <person name="Zhou S."/>
            <person name="Gentzbittel L."/>
            <person name="Childs K.L."/>
            <person name="Yandell M."/>
            <person name="Gundlach H."/>
            <person name="Mayer K.F."/>
            <person name="Schwartz D.C."/>
            <person name="Town C.D."/>
        </authorList>
    </citation>
    <scope>GENOME REANNOTATION</scope>
    <source>
        <strain evidence="2 3">cv. Jemalong A17</strain>
    </source>
</reference>
<dbReference type="HOGENOM" id="CLU_2030200_0_0_1"/>